<evidence type="ECO:0000313" key="3">
    <source>
        <dbReference type="Proteomes" id="UP000002063"/>
    </source>
</evidence>
<keyword evidence="3" id="KW-1185">Reference proteome</keyword>
<gene>
    <name evidence="2" type="ordered locus">Metvu_1416</name>
</gene>
<dbReference type="KEGG" id="mvu:Metvu_1416"/>
<keyword evidence="1" id="KW-0472">Membrane</keyword>
<accession>C9RI67</accession>
<protein>
    <recommendedName>
        <fullName evidence="4">Class III signal peptide-containing protein</fullName>
    </recommendedName>
</protein>
<proteinExistence type="predicted"/>
<evidence type="ECO:0008006" key="4">
    <source>
        <dbReference type="Google" id="ProtNLM"/>
    </source>
</evidence>
<dbReference type="HOGENOM" id="CLU_197251_0_0_2"/>
<dbReference type="STRING" id="579137.Metvu_1416"/>
<feature type="transmembrane region" description="Helical" evidence="1">
    <location>
        <begin position="17"/>
        <end position="36"/>
    </location>
</feature>
<dbReference type="GeneID" id="8513759"/>
<dbReference type="EMBL" id="CP001787">
    <property type="protein sequence ID" value="ACX73269.1"/>
    <property type="molecule type" value="Genomic_DNA"/>
</dbReference>
<reference evidence="2" key="1">
    <citation type="submission" date="2009-10" db="EMBL/GenBank/DDBJ databases">
        <title>Complete sequence of chromosome of Methanocaldococcus vulcanius M7.</title>
        <authorList>
            <consortium name="US DOE Joint Genome Institute"/>
            <person name="Lucas S."/>
            <person name="Copeland A."/>
            <person name="Lapidus A."/>
            <person name="Glavina del Rio T."/>
            <person name="Dalin E."/>
            <person name="Tice H."/>
            <person name="Bruce D."/>
            <person name="Goodwin L."/>
            <person name="Pitluck S."/>
            <person name="Lcollab F.I."/>
            <person name="Brettin T."/>
            <person name="Detter J.C."/>
            <person name="Han C."/>
            <person name="Tapia R."/>
            <person name="Kuske C.R."/>
            <person name="Schmutz J."/>
            <person name="Larimer F."/>
            <person name="Land M."/>
            <person name="Hauser L."/>
            <person name="Kyrpides N."/>
            <person name="Ovchinikova G."/>
            <person name="Sieprawska-Lupa M."/>
            <person name="Whitman W.B."/>
            <person name="Woyke T."/>
        </authorList>
    </citation>
    <scope>NUCLEOTIDE SEQUENCE [LARGE SCALE GENOMIC DNA]</scope>
    <source>
        <strain evidence="2">M7</strain>
    </source>
</reference>
<evidence type="ECO:0000256" key="1">
    <source>
        <dbReference type="SAM" id="Phobius"/>
    </source>
</evidence>
<organism evidence="2 3">
    <name type="scientific">Methanocaldococcus vulcanius (strain ATCC 700851 / DSM 12094 / M7)</name>
    <name type="common">Methanococcus vulcanius</name>
    <dbReference type="NCBI Taxonomy" id="579137"/>
    <lineage>
        <taxon>Archaea</taxon>
        <taxon>Methanobacteriati</taxon>
        <taxon>Methanobacteriota</taxon>
        <taxon>Methanomada group</taxon>
        <taxon>Methanococci</taxon>
        <taxon>Methanococcales</taxon>
        <taxon>Methanocaldococcaceae</taxon>
        <taxon>Methanocaldococcus</taxon>
    </lineage>
</organism>
<keyword evidence="1" id="KW-1133">Transmembrane helix</keyword>
<sequence length="74" mass="8172">MTSKKLFSKKGQLSMELAMIVASASLIAIIMAYYMVRYGKKFGEGVGSSGKKAEHFINTTNNNSAKYLQMLNKT</sequence>
<dbReference type="RefSeq" id="WP_015733488.1">
    <property type="nucleotide sequence ID" value="NC_013407.1"/>
</dbReference>
<dbReference type="eggNOG" id="arCOG06620">
    <property type="taxonomic scope" value="Archaea"/>
</dbReference>
<dbReference type="AlphaFoldDB" id="C9RI67"/>
<keyword evidence="1" id="KW-0812">Transmembrane</keyword>
<name>C9RI67_METVM</name>
<dbReference type="Proteomes" id="UP000002063">
    <property type="component" value="Chromosome"/>
</dbReference>
<evidence type="ECO:0000313" key="2">
    <source>
        <dbReference type="EMBL" id="ACX73269.1"/>
    </source>
</evidence>